<gene>
    <name evidence="1" type="ORF">AGLY_009025</name>
</gene>
<dbReference type="EMBL" id="VYZN01000032">
    <property type="protein sequence ID" value="KAE9533676.1"/>
    <property type="molecule type" value="Genomic_DNA"/>
</dbReference>
<organism evidence="1 2">
    <name type="scientific">Aphis glycines</name>
    <name type="common">Soybean aphid</name>
    <dbReference type="NCBI Taxonomy" id="307491"/>
    <lineage>
        <taxon>Eukaryota</taxon>
        <taxon>Metazoa</taxon>
        <taxon>Ecdysozoa</taxon>
        <taxon>Arthropoda</taxon>
        <taxon>Hexapoda</taxon>
        <taxon>Insecta</taxon>
        <taxon>Pterygota</taxon>
        <taxon>Neoptera</taxon>
        <taxon>Paraneoptera</taxon>
        <taxon>Hemiptera</taxon>
        <taxon>Sternorrhyncha</taxon>
        <taxon>Aphidomorpha</taxon>
        <taxon>Aphidoidea</taxon>
        <taxon>Aphididae</taxon>
        <taxon>Aphidini</taxon>
        <taxon>Aphis</taxon>
        <taxon>Aphis</taxon>
    </lineage>
</organism>
<name>A0A6G0TJE9_APHGL</name>
<protein>
    <submittedName>
        <fullName evidence="1">Uncharacterized protein</fullName>
    </submittedName>
</protein>
<dbReference type="OrthoDB" id="7682862at2759"/>
<evidence type="ECO:0000313" key="2">
    <source>
        <dbReference type="Proteomes" id="UP000475862"/>
    </source>
</evidence>
<dbReference type="Pfam" id="PF14924">
    <property type="entry name" value="MAP10_N"/>
    <property type="match status" value="1"/>
</dbReference>
<proteinExistence type="predicted"/>
<sequence>MKTEEADHNMPINGNNIFMLEVIVYRLTLTDQIQMRNTCPVCVCFQFPGLVELVVCEGGFCSDGRVGGGEIVMTNGKSCLFAISNADLCRVARDFRAVIGVNRRVVGEQQMRYVAQTHLEFDRTFTDIILNPNQAERFRKLKRVLPLYDNGRPNPVGSIELFVRLTSQGDLVVTHFNRAPDSNNYQYKSVPVEMSTINCSERRSHDSKKICKHKTSCRNKRPKCRQDNHCGKPRRGSKKLRVTQIIIHYIFVCIALNCEKKMRQANCVLTMLEKLKTLYTEMETTPLMNSSEFDTDKTDRGKPCMFDLNCPAAHCPFRESKKSNEFVGHLVNGTYPENEQTPNNLLNNREIVDDADLFVINVGLVDPCRVIAPAKYKDGCSQYFEMDFSTK</sequence>
<dbReference type="AlphaFoldDB" id="A0A6G0TJE9"/>
<keyword evidence="2" id="KW-1185">Reference proteome</keyword>
<accession>A0A6G0TJE9</accession>
<comment type="caution">
    <text evidence="1">The sequence shown here is derived from an EMBL/GenBank/DDBJ whole genome shotgun (WGS) entry which is preliminary data.</text>
</comment>
<evidence type="ECO:0000313" key="1">
    <source>
        <dbReference type="EMBL" id="KAE9533676.1"/>
    </source>
</evidence>
<reference evidence="1 2" key="1">
    <citation type="submission" date="2019-08" db="EMBL/GenBank/DDBJ databases">
        <title>The genome of the soybean aphid Biotype 1, its phylome, world population structure and adaptation to the North American continent.</title>
        <authorList>
            <person name="Giordano R."/>
            <person name="Donthu R.K."/>
            <person name="Hernandez A.G."/>
            <person name="Wright C.L."/>
            <person name="Zimin A.V."/>
        </authorList>
    </citation>
    <scope>NUCLEOTIDE SEQUENCE [LARGE SCALE GENOMIC DNA]</scope>
    <source>
        <tissue evidence="1">Whole aphids</tissue>
    </source>
</reference>
<dbReference type="Proteomes" id="UP000475862">
    <property type="component" value="Unassembled WGS sequence"/>
</dbReference>